<accession>A0A317WP33</accession>
<evidence type="ECO:0000313" key="3">
    <source>
        <dbReference type="EMBL" id="PWY86688.1"/>
    </source>
</evidence>
<dbReference type="Gene3D" id="1.10.275.10">
    <property type="entry name" value="Fumarase/aspartase (N-terminal domain)"/>
    <property type="match status" value="1"/>
</dbReference>
<dbReference type="AlphaFoldDB" id="A0A317WP33"/>
<dbReference type="InterPro" id="IPR024083">
    <property type="entry name" value="Fumarase/histidase_N"/>
</dbReference>
<comment type="similarity">
    <text evidence="1 2">Belongs to the PAL/histidase family.</text>
</comment>
<protein>
    <submittedName>
        <fullName evidence="3">Phenylalanine ammonia-lyase</fullName>
    </submittedName>
</protein>
<dbReference type="GeneID" id="37069791"/>
<keyword evidence="2 3" id="KW-0456">Lyase</keyword>
<dbReference type="CDD" id="cd00332">
    <property type="entry name" value="PAL-HAL"/>
    <property type="match status" value="1"/>
</dbReference>
<evidence type="ECO:0000256" key="2">
    <source>
        <dbReference type="RuleBase" id="RU003954"/>
    </source>
</evidence>
<dbReference type="GO" id="GO:0016841">
    <property type="term" value="F:ammonia-lyase activity"/>
    <property type="evidence" value="ECO:0007669"/>
    <property type="project" value="InterPro"/>
</dbReference>
<dbReference type="InterPro" id="IPR008948">
    <property type="entry name" value="L-Aspartase-like"/>
</dbReference>
<comment type="caution">
    <text evidence="3">The sequence shown here is derived from an EMBL/GenBank/DDBJ whole genome shotgun (WGS) entry which is preliminary data.</text>
</comment>
<dbReference type="InterPro" id="IPR022313">
    <property type="entry name" value="Phe/His_NH3-lyase_AS"/>
</dbReference>
<dbReference type="EMBL" id="MSFL01000007">
    <property type="protein sequence ID" value="PWY86688.1"/>
    <property type="molecule type" value="Genomic_DNA"/>
</dbReference>
<dbReference type="InterPro" id="IPR005922">
    <property type="entry name" value="Phe_NH3-lyase"/>
</dbReference>
<dbReference type="GO" id="GO:0005737">
    <property type="term" value="C:cytoplasm"/>
    <property type="evidence" value="ECO:0007669"/>
    <property type="project" value="InterPro"/>
</dbReference>
<dbReference type="InterPro" id="IPR001106">
    <property type="entry name" value="Aromatic_Lyase"/>
</dbReference>
<dbReference type="Pfam" id="PF00221">
    <property type="entry name" value="Lyase_aromatic"/>
    <property type="match status" value="1"/>
</dbReference>
<proteinExistence type="inferred from homology"/>
<name>A0A317WP33_9EURO</name>
<sequence>MAHGEGSTANVNGSNPAGFTNSVLASLHKLSKVLALSKLVNINGNTLDMADVVAVAKYNRPPTIQDQHGTNLRMNASVNFLNDQLAAGETIYGVNTGFGGSADARTDNYGALQKALIQHHNAGILLPSDRGVGESLVQDSLKSHNIPPHIVKAAMLTRCNSLVRGHSAVRPVVVQSIVTLIGNDLTPIVPLRGSISASGDLTPLAYIAGALEGNPDIYVDSGKGNRNKTIASDEALRAAGLAPLSFKPKEALGLLNGTAFCAGAAALVLFEANQMVMFAQVLTAMSTEALMGTRLNFHPFIATVRPHPGQKEAAENMYAMLKDSHLASDATPESVGLAQDRYALRTSSQWIGPQIETMELATSQVERELNSSTDNPLLDSVNREVHHGGNFQGAAVTSAVEKTMTCMLMLGKMIFGQCSEILNPMFSKGLPPNLCADDPSLSFAFKGVDINMASYISELAYVARPVSNFVHSAEMHNQSINSLALIGARYASDTVEIVGMMVATHLYVLCQALDLRVLQLEFERIIQPRVFDITRTACNGAVADTQVLVIQQAVWKQLLGQWSHAASLDLVERAQTSASNTVGVLLSQLYFHRVIKDGQIPSAALQQWQDSVVGVLTEEYQTSRSAFFVQQTTQDYLCTSSKILYCYVRETLKIPLHRGIEDHPTYSAQSTDNAADNKVTIGSHISAIYLALREGDLMQSLASCFEIPQAHVEN</sequence>
<dbReference type="Gene3D" id="1.10.274.20">
    <property type="entry name" value="Phenylalanine ammonia-lyase 1, domain 3"/>
    <property type="match status" value="1"/>
</dbReference>
<dbReference type="OrthoDB" id="10051290at2759"/>
<dbReference type="PROSITE" id="PS00488">
    <property type="entry name" value="PAL_HISTIDASE"/>
    <property type="match status" value="1"/>
</dbReference>
<keyword evidence="4" id="KW-1185">Reference proteome</keyword>
<evidence type="ECO:0000256" key="1">
    <source>
        <dbReference type="ARBA" id="ARBA00007238"/>
    </source>
</evidence>
<dbReference type="Proteomes" id="UP000247233">
    <property type="component" value="Unassembled WGS sequence"/>
</dbReference>
<dbReference type="STRING" id="1448321.A0A317WP33"/>
<reference evidence="3 4" key="1">
    <citation type="submission" date="2016-12" db="EMBL/GenBank/DDBJ databases">
        <title>The genomes of Aspergillus section Nigri reveals drivers in fungal speciation.</title>
        <authorList>
            <consortium name="DOE Joint Genome Institute"/>
            <person name="Vesth T.C."/>
            <person name="Nybo J."/>
            <person name="Theobald S."/>
            <person name="Brandl J."/>
            <person name="Frisvad J.C."/>
            <person name="Nielsen K.F."/>
            <person name="Lyhne E.K."/>
            <person name="Kogle M.E."/>
            <person name="Kuo A."/>
            <person name="Riley R."/>
            <person name="Clum A."/>
            <person name="Nolan M."/>
            <person name="Lipzen A."/>
            <person name="Salamov A."/>
            <person name="Henrissat B."/>
            <person name="Wiebenga A."/>
            <person name="De Vries R.P."/>
            <person name="Grigoriev I.V."/>
            <person name="Mortensen U.H."/>
            <person name="Andersen M.R."/>
            <person name="Baker S.E."/>
        </authorList>
    </citation>
    <scope>NUCLEOTIDE SEQUENCE [LARGE SCALE GENOMIC DNA]</scope>
    <source>
        <strain evidence="3 4">CBS 117.55</strain>
    </source>
</reference>
<dbReference type="PANTHER" id="PTHR10362">
    <property type="entry name" value="HISTIDINE AMMONIA-LYASE"/>
    <property type="match status" value="1"/>
</dbReference>
<evidence type="ECO:0000313" key="4">
    <source>
        <dbReference type="Proteomes" id="UP000247233"/>
    </source>
</evidence>
<dbReference type="SUPFAM" id="SSF48557">
    <property type="entry name" value="L-aspartase-like"/>
    <property type="match status" value="1"/>
</dbReference>
<dbReference type="InterPro" id="IPR023144">
    <property type="entry name" value="Phe_NH3-lyase_shielding_dom_sf"/>
</dbReference>
<gene>
    <name evidence="3" type="ORF">BO70DRAFT_422270</name>
</gene>
<dbReference type="NCBIfam" id="TIGR01226">
    <property type="entry name" value="phe_am_lyase"/>
    <property type="match status" value="1"/>
</dbReference>
<dbReference type="Gene3D" id="1.20.200.10">
    <property type="entry name" value="Fumarase/aspartase (Central domain)"/>
    <property type="match status" value="1"/>
</dbReference>
<dbReference type="VEuPathDB" id="FungiDB:BO70DRAFT_422270"/>
<dbReference type="RefSeq" id="XP_025400920.1">
    <property type="nucleotide sequence ID" value="XM_025547554.1"/>
</dbReference>
<dbReference type="GO" id="GO:0006559">
    <property type="term" value="P:L-phenylalanine catabolic process"/>
    <property type="evidence" value="ECO:0007669"/>
    <property type="project" value="InterPro"/>
</dbReference>
<organism evidence="3 4">
    <name type="scientific">Aspergillus heteromorphus CBS 117.55</name>
    <dbReference type="NCBI Taxonomy" id="1448321"/>
    <lineage>
        <taxon>Eukaryota</taxon>
        <taxon>Fungi</taxon>
        <taxon>Dikarya</taxon>
        <taxon>Ascomycota</taxon>
        <taxon>Pezizomycotina</taxon>
        <taxon>Eurotiomycetes</taxon>
        <taxon>Eurotiomycetidae</taxon>
        <taxon>Eurotiales</taxon>
        <taxon>Aspergillaceae</taxon>
        <taxon>Aspergillus</taxon>
        <taxon>Aspergillus subgen. Circumdati</taxon>
    </lineage>
</organism>